<gene>
    <name evidence="2" type="ORF">Abiwalacus_13260</name>
</gene>
<organism evidence="2 3">
    <name type="scientific">Akkermansia biwaensis</name>
    <dbReference type="NCBI Taxonomy" id="2946555"/>
    <lineage>
        <taxon>Bacteria</taxon>
        <taxon>Pseudomonadati</taxon>
        <taxon>Verrucomicrobiota</taxon>
        <taxon>Verrucomicrobiia</taxon>
        <taxon>Verrucomicrobiales</taxon>
        <taxon>Akkermansiaceae</taxon>
        <taxon>Akkermansia</taxon>
    </lineage>
</organism>
<keyword evidence="3" id="KW-1185">Reference proteome</keyword>
<name>A0ABM7ZGE7_9BACT</name>
<accession>A0ABM7ZGE7</accession>
<proteinExistence type="predicted"/>
<evidence type="ECO:0000313" key="3">
    <source>
        <dbReference type="Proteomes" id="UP001062263"/>
    </source>
</evidence>
<evidence type="ECO:0000256" key="1">
    <source>
        <dbReference type="SAM" id="SignalP"/>
    </source>
</evidence>
<keyword evidence="1" id="KW-0732">Signal</keyword>
<sequence>MNLLATGKRACHDKPMCILRITLVSVVLLTCSLPPAASGNTAAQPAAAPNAQEPKKAIEQFLSLTAIWMLELEWTHAYVNKTPKAEDFRKAMLAAGLQDCPADFQEAWLKQAAKPGRNYAAPVLRKYGISLKDLRERLQGSLFRINPGVRPPIPLYDEEEKIPRMDPRTCGNPKDILKALAALRAQVMGLTPAQLEKAARSIERVMLEFTLAYVETSICMNAGGIRESQVRELFSPINTEQCPEDFRRAWRHDLPFFLKGRFTGSELALSPLCKKYGVDEQELLLHVRKKLAEWDVKPPTPRTQAEFRRDMQEIRENMLGGRK</sequence>
<feature type="chain" id="PRO_5046962241" evidence="1">
    <location>
        <begin position="37"/>
        <end position="323"/>
    </location>
</feature>
<protein>
    <submittedName>
        <fullName evidence="2">Uncharacterized protein</fullName>
    </submittedName>
</protein>
<evidence type="ECO:0000313" key="2">
    <source>
        <dbReference type="EMBL" id="BDL43752.1"/>
    </source>
</evidence>
<feature type="signal peptide" evidence="1">
    <location>
        <begin position="1"/>
        <end position="36"/>
    </location>
</feature>
<dbReference type="EMBL" id="AP025943">
    <property type="protein sequence ID" value="BDL43752.1"/>
    <property type="molecule type" value="Genomic_DNA"/>
</dbReference>
<reference evidence="2" key="1">
    <citation type="submission" date="2022-06" db="EMBL/GenBank/DDBJ databases">
        <title>Akkermansia biwalacus sp. nov., an anaerobic mucin-degrading bacterium isolated from human intestine.</title>
        <authorList>
            <person name="Kobayashi Y."/>
            <person name="Inoue S."/>
            <person name="Kawahara T."/>
            <person name="Kohda N."/>
        </authorList>
    </citation>
    <scope>NUCLEOTIDE SEQUENCE</scope>
    <source>
        <strain evidence="2">WON2089</strain>
    </source>
</reference>
<dbReference type="Proteomes" id="UP001062263">
    <property type="component" value="Chromosome"/>
</dbReference>